<dbReference type="InterPro" id="IPR015797">
    <property type="entry name" value="NUDIX_hydrolase-like_dom_sf"/>
</dbReference>
<keyword evidence="6" id="KW-0460">Magnesium</keyword>
<comment type="subunit">
    <text evidence="3">Monomer.</text>
</comment>
<comment type="similarity">
    <text evidence="2">Belongs to the Nudix hydrolase family.</text>
</comment>
<dbReference type="EMBL" id="HBFB01013249">
    <property type="protein sequence ID" value="CAD8676477.1"/>
    <property type="molecule type" value="Transcribed_RNA"/>
</dbReference>
<dbReference type="SUPFAM" id="SSF55811">
    <property type="entry name" value="Nudix"/>
    <property type="match status" value="1"/>
</dbReference>
<proteinExistence type="inferred from homology"/>
<evidence type="ECO:0000256" key="4">
    <source>
        <dbReference type="ARBA" id="ARBA00022723"/>
    </source>
</evidence>
<evidence type="ECO:0000256" key="2">
    <source>
        <dbReference type="ARBA" id="ARBA00005582"/>
    </source>
</evidence>
<sequence length="109" mass="12527">MAEQGVITFVFDEGKHWEVTVFVVRQFTGQPSESDEMAPEWYAYDSIPFDNMWADDVHWYPLLLVGKSFRGLFAFQDTTKLVWHTLSESEPHPLTTDQWLKALAALGSS</sequence>
<comment type="cofactor">
    <cofactor evidence="1">
        <name>Mg(2+)</name>
        <dbReference type="ChEBI" id="CHEBI:18420"/>
    </cofactor>
</comment>
<dbReference type="PANTHER" id="PTHR43758">
    <property type="entry name" value="7,8-DIHYDRO-8-OXOGUANINE TRIPHOSPHATASE"/>
    <property type="match status" value="1"/>
</dbReference>
<dbReference type="Gene3D" id="3.90.79.10">
    <property type="entry name" value="Nucleoside Triphosphate Pyrophosphohydrolase"/>
    <property type="match status" value="1"/>
</dbReference>
<name>A0A7S0RFV9_9CHLO</name>
<dbReference type="PANTHER" id="PTHR43758:SF2">
    <property type="entry name" value="OXIDIZED PURINE NUCLEOSIDE TRIPHOSPHATE HYDROLASE"/>
    <property type="match status" value="1"/>
</dbReference>
<reference evidence="7" key="1">
    <citation type="submission" date="2021-01" db="EMBL/GenBank/DDBJ databases">
        <authorList>
            <person name="Corre E."/>
            <person name="Pelletier E."/>
            <person name="Niang G."/>
            <person name="Scheremetjew M."/>
            <person name="Finn R."/>
            <person name="Kale V."/>
            <person name="Holt S."/>
            <person name="Cochrane G."/>
            <person name="Meng A."/>
            <person name="Brown T."/>
            <person name="Cohen L."/>
        </authorList>
    </citation>
    <scope>NUCLEOTIDE SEQUENCE</scope>
    <source>
        <strain evidence="7">SAG 11-49</strain>
    </source>
</reference>
<dbReference type="GO" id="GO:0005737">
    <property type="term" value="C:cytoplasm"/>
    <property type="evidence" value="ECO:0007669"/>
    <property type="project" value="TreeGrafter"/>
</dbReference>
<keyword evidence="4" id="KW-0479">Metal-binding</keyword>
<evidence type="ECO:0000256" key="5">
    <source>
        <dbReference type="ARBA" id="ARBA00022801"/>
    </source>
</evidence>
<dbReference type="GO" id="GO:0008413">
    <property type="term" value="F:8-oxo-7,8-dihydroguanosine triphosphate pyrophosphatase activity"/>
    <property type="evidence" value="ECO:0007669"/>
    <property type="project" value="InterPro"/>
</dbReference>
<accession>A0A7S0RFV9</accession>
<protein>
    <submittedName>
        <fullName evidence="7">Uncharacterized protein</fullName>
    </submittedName>
</protein>
<dbReference type="GO" id="GO:0042262">
    <property type="term" value="P:DNA protection"/>
    <property type="evidence" value="ECO:0007669"/>
    <property type="project" value="InterPro"/>
</dbReference>
<evidence type="ECO:0000313" key="7">
    <source>
        <dbReference type="EMBL" id="CAD8676477.1"/>
    </source>
</evidence>
<dbReference type="AlphaFoldDB" id="A0A7S0RFV9"/>
<keyword evidence="5" id="KW-0378">Hydrolase</keyword>
<evidence type="ECO:0000256" key="1">
    <source>
        <dbReference type="ARBA" id="ARBA00001946"/>
    </source>
</evidence>
<organism evidence="7">
    <name type="scientific">Chlamydomonas leiostraca</name>
    <dbReference type="NCBI Taxonomy" id="1034604"/>
    <lineage>
        <taxon>Eukaryota</taxon>
        <taxon>Viridiplantae</taxon>
        <taxon>Chlorophyta</taxon>
        <taxon>core chlorophytes</taxon>
        <taxon>Chlorophyceae</taxon>
        <taxon>CS clade</taxon>
        <taxon>Chlamydomonadales</taxon>
        <taxon>Chlamydomonadaceae</taxon>
        <taxon>Chlamydomonas</taxon>
    </lineage>
</organism>
<evidence type="ECO:0000256" key="6">
    <source>
        <dbReference type="ARBA" id="ARBA00022842"/>
    </source>
</evidence>
<dbReference type="PRINTS" id="PR01403">
    <property type="entry name" value="8OXTPHPHTASE"/>
</dbReference>
<dbReference type="InterPro" id="IPR003563">
    <property type="entry name" value="8ODP"/>
</dbReference>
<dbReference type="GO" id="GO:0046872">
    <property type="term" value="F:metal ion binding"/>
    <property type="evidence" value="ECO:0007669"/>
    <property type="project" value="UniProtKB-KW"/>
</dbReference>
<gene>
    <name evidence="7" type="ORF">CLEI1391_LOCUS7468</name>
</gene>
<evidence type="ECO:0000256" key="3">
    <source>
        <dbReference type="ARBA" id="ARBA00011245"/>
    </source>
</evidence>